<evidence type="ECO:0000313" key="12">
    <source>
        <dbReference type="Proteomes" id="UP000092730"/>
    </source>
</evidence>
<feature type="region of interest" description="Disordered" evidence="8">
    <location>
        <begin position="512"/>
        <end position="537"/>
    </location>
</feature>
<dbReference type="InterPro" id="IPR020846">
    <property type="entry name" value="MFS_dom"/>
</dbReference>
<dbReference type="InterPro" id="IPR036259">
    <property type="entry name" value="MFS_trans_sf"/>
</dbReference>
<dbReference type="KEGG" id="kbi:30211103"/>
<comment type="similarity">
    <text evidence="2">Belongs to the major facilitator superfamily. Sugar transporter (TC 2.A.1.1) family.</text>
</comment>
<feature type="transmembrane region" description="Helical" evidence="9">
    <location>
        <begin position="51"/>
        <end position="70"/>
    </location>
</feature>
<feature type="transmembrane region" description="Helical" evidence="9">
    <location>
        <begin position="403"/>
        <end position="424"/>
    </location>
</feature>
<dbReference type="GeneID" id="30211103"/>
<dbReference type="InterPro" id="IPR005829">
    <property type="entry name" value="Sugar_transporter_CS"/>
</dbReference>
<dbReference type="PANTHER" id="PTHR48022">
    <property type="entry name" value="PLASTIDIC GLUCOSE TRANSPORTER 4"/>
    <property type="match status" value="1"/>
</dbReference>
<feature type="domain" description="Major facilitator superfamily (MFS) profile" evidence="10">
    <location>
        <begin position="54"/>
        <end position="490"/>
    </location>
</feature>
<dbReference type="PANTHER" id="PTHR48022:SF79">
    <property type="entry name" value="LACTOSE PERMEASE, PUTATIVE (AFU_ORTHOLOGUE AFUA_6G01860)-RELATED"/>
    <property type="match status" value="1"/>
</dbReference>
<feature type="transmembrane region" description="Helical" evidence="9">
    <location>
        <begin position="363"/>
        <end position="383"/>
    </location>
</feature>
<dbReference type="SUPFAM" id="SSF103473">
    <property type="entry name" value="MFS general substrate transporter"/>
    <property type="match status" value="1"/>
</dbReference>
<dbReference type="PROSITE" id="PS00217">
    <property type="entry name" value="SUGAR_TRANSPORT_2"/>
    <property type="match status" value="1"/>
</dbReference>
<dbReference type="RefSeq" id="XP_065726551.1">
    <property type="nucleotide sequence ID" value="XM_065870479.1"/>
</dbReference>
<feature type="compositionally biased region" description="Basic and acidic residues" evidence="8">
    <location>
        <begin position="15"/>
        <end position="29"/>
    </location>
</feature>
<comment type="subcellular location">
    <subcellularLocation>
        <location evidence="1">Membrane</location>
        <topology evidence="1">Multi-pass membrane protein</topology>
    </subcellularLocation>
</comment>
<feature type="transmembrane region" description="Helical" evidence="9">
    <location>
        <begin position="181"/>
        <end position="200"/>
    </location>
</feature>
<feature type="transmembrane region" description="Helical" evidence="9">
    <location>
        <begin position="294"/>
        <end position="319"/>
    </location>
</feature>
<dbReference type="InterPro" id="IPR050360">
    <property type="entry name" value="MFS_Sugar_Transporters"/>
</dbReference>
<gene>
    <name evidence="11" type="ORF">I302_107554</name>
</gene>
<dbReference type="EMBL" id="CP144546">
    <property type="protein sequence ID" value="WVW85516.1"/>
    <property type="molecule type" value="Genomic_DNA"/>
</dbReference>
<protein>
    <recommendedName>
        <fullName evidence="10">Major facilitator superfamily (MFS) profile domain-containing protein</fullName>
    </recommendedName>
</protein>
<dbReference type="AlphaFoldDB" id="A0AAJ8KCS5"/>
<evidence type="ECO:0000313" key="11">
    <source>
        <dbReference type="EMBL" id="WVW85516.1"/>
    </source>
</evidence>
<evidence type="ECO:0000256" key="9">
    <source>
        <dbReference type="SAM" id="Phobius"/>
    </source>
</evidence>
<evidence type="ECO:0000259" key="10">
    <source>
        <dbReference type="PROSITE" id="PS50850"/>
    </source>
</evidence>
<feature type="transmembrane region" description="Helical" evidence="9">
    <location>
        <begin position="90"/>
        <end position="111"/>
    </location>
</feature>
<comment type="catalytic activity">
    <reaction evidence="7">
        <text>myo-inositol(out) + H(+)(out) = myo-inositol(in) + H(+)(in)</text>
        <dbReference type="Rhea" id="RHEA:60364"/>
        <dbReference type="ChEBI" id="CHEBI:15378"/>
        <dbReference type="ChEBI" id="CHEBI:17268"/>
    </reaction>
</comment>
<feature type="transmembrane region" description="Helical" evidence="9">
    <location>
        <begin position="206"/>
        <end position="227"/>
    </location>
</feature>
<evidence type="ECO:0000256" key="1">
    <source>
        <dbReference type="ARBA" id="ARBA00004141"/>
    </source>
</evidence>
<dbReference type="Proteomes" id="UP000092730">
    <property type="component" value="Chromosome 6"/>
</dbReference>
<feature type="transmembrane region" description="Helical" evidence="9">
    <location>
        <begin position="147"/>
        <end position="169"/>
    </location>
</feature>
<dbReference type="GO" id="GO:0005351">
    <property type="term" value="F:carbohydrate:proton symporter activity"/>
    <property type="evidence" value="ECO:0007669"/>
    <property type="project" value="TreeGrafter"/>
</dbReference>
<organism evidence="11 12">
    <name type="scientific">Kwoniella bestiolae CBS 10118</name>
    <dbReference type="NCBI Taxonomy" id="1296100"/>
    <lineage>
        <taxon>Eukaryota</taxon>
        <taxon>Fungi</taxon>
        <taxon>Dikarya</taxon>
        <taxon>Basidiomycota</taxon>
        <taxon>Agaricomycotina</taxon>
        <taxon>Tremellomycetes</taxon>
        <taxon>Tremellales</taxon>
        <taxon>Cryptococcaceae</taxon>
        <taxon>Kwoniella</taxon>
    </lineage>
</organism>
<feature type="region of interest" description="Disordered" evidence="8">
    <location>
        <begin position="1"/>
        <end position="29"/>
    </location>
</feature>
<evidence type="ECO:0000256" key="5">
    <source>
        <dbReference type="ARBA" id="ARBA00022989"/>
    </source>
</evidence>
<feature type="transmembrane region" description="Helical" evidence="9">
    <location>
        <begin position="436"/>
        <end position="459"/>
    </location>
</feature>
<sequence>MSQDIRYSIPVTETRSTDNEGEVGRESSHMNEAQLLQNDHLDPLSPGMIKLYAVWSVALLATFMAGYGVGSMTAINPMPTFQNYFKFEDVGVSTGLVFSMWPIAACALFWLGPIIADRLGRRGGMIVSSLVYILGTSLIAFSKNFGMLFAGRFLLGAAVGLMQPAAPPYVVELAPPLNRGFLTVLGNAVATIICILTEQIKSDWSWRLPLVIQLICPTIMASTVLFLPESPRWLYAHGKPEKAKAVLTKFHGNGVYTPLVAKELEHITLSLSTAPKKMFDYQTVANTEGKRYRLMLALIMGAAGQLSGNTLMIFAPSLYKQVGMTSVRQQLIMTLIPTLIGLLFAIFGTYCTDRLGRRPMLTFGTFLCALFLALAMTCSAISLKGVTTISVVIYNNAAAKGTIAFLVLFYATYAWAYIPLVAVYPPEVLSMEQRSTGMGLMVLTLNLASVLGQLTTPIALQKIGWWTYLPWVCWDLIETGIWYLLAVETKGRTLEELDAIFNAPNPVKASLQVAAKKEDSEKRTERATTSKNGGGHR</sequence>
<keyword evidence="5 9" id="KW-1133">Transmembrane helix</keyword>
<keyword evidence="3" id="KW-0813">Transport</keyword>
<dbReference type="PROSITE" id="PS50850">
    <property type="entry name" value="MFS"/>
    <property type="match status" value="1"/>
</dbReference>
<feature type="transmembrane region" description="Helical" evidence="9">
    <location>
        <begin position="331"/>
        <end position="351"/>
    </location>
</feature>
<evidence type="ECO:0000256" key="7">
    <source>
        <dbReference type="ARBA" id="ARBA00049119"/>
    </source>
</evidence>
<dbReference type="InterPro" id="IPR005828">
    <property type="entry name" value="MFS_sugar_transport-like"/>
</dbReference>
<evidence type="ECO:0000256" key="8">
    <source>
        <dbReference type="SAM" id="MobiDB-lite"/>
    </source>
</evidence>
<dbReference type="FunFam" id="1.20.1250.20:FF:000134">
    <property type="entry name" value="MFS sugar transporter protein"/>
    <property type="match status" value="1"/>
</dbReference>
<dbReference type="PRINTS" id="PR00171">
    <property type="entry name" value="SUGRTRNSPORT"/>
</dbReference>
<feature type="transmembrane region" description="Helical" evidence="9">
    <location>
        <begin position="465"/>
        <end position="485"/>
    </location>
</feature>
<feature type="compositionally biased region" description="Basic and acidic residues" evidence="8">
    <location>
        <begin position="515"/>
        <end position="528"/>
    </location>
</feature>
<evidence type="ECO:0000256" key="3">
    <source>
        <dbReference type="ARBA" id="ARBA00022448"/>
    </source>
</evidence>
<dbReference type="InterPro" id="IPR003663">
    <property type="entry name" value="Sugar/inositol_transpt"/>
</dbReference>
<evidence type="ECO:0000256" key="6">
    <source>
        <dbReference type="ARBA" id="ARBA00023136"/>
    </source>
</evidence>
<accession>A0AAJ8KCS5</accession>
<evidence type="ECO:0000256" key="4">
    <source>
        <dbReference type="ARBA" id="ARBA00022692"/>
    </source>
</evidence>
<keyword evidence="6 9" id="KW-0472">Membrane</keyword>
<proteinExistence type="inferred from homology"/>
<keyword evidence="4 9" id="KW-0812">Transmembrane</keyword>
<reference evidence="11" key="2">
    <citation type="submission" date="2024-02" db="EMBL/GenBank/DDBJ databases">
        <title>Comparative genomics of Cryptococcus and Kwoniella reveals pathogenesis evolution and contrasting modes of karyotype evolution via chromosome fusion or intercentromeric recombination.</title>
        <authorList>
            <person name="Coelho M.A."/>
            <person name="David-Palma M."/>
            <person name="Shea T."/>
            <person name="Bowers K."/>
            <person name="McGinley-Smith S."/>
            <person name="Mohammad A.W."/>
            <person name="Gnirke A."/>
            <person name="Yurkov A.M."/>
            <person name="Nowrousian M."/>
            <person name="Sun S."/>
            <person name="Cuomo C.A."/>
            <person name="Heitman J."/>
        </authorList>
    </citation>
    <scope>NUCLEOTIDE SEQUENCE</scope>
    <source>
        <strain evidence="11">CBS 10118</strain>
    </source>
</reference>
<dbReference type="Gene3D" id="1.20.1250.20">
    <property type="entry name" value="MFS general substrate transporter like domains"/>
    <property type="match status" value="1"/>
</dbReference>
<keyword evidence="12" id="KW-1185">Reference proteome</keyword>
<evidence type="ECO:0000256" key="2">
    <source>
        <dbReference type="ARBA" id="ARBA00010992"/>
    </source>
</evidence>
<dbReference type="GO" id="GO:0016020">
    <property type="term" value="C:membrane"/>
    <property type="evidence" value="ECO:0007669"/>
    <property type="project" value="UniProtKB-SubCell"/>
</dbReference>
<dbReference type="Pfam" id="PF00083">
    <property type="entry name" value="Sugar_tr"/>
    <property type="match status" value="1"/>
</dbReference>
<feature type="transmembrane region" description="Helical" evidence="9">
    <location>
        <begin position="123"/>
        <end position="141"/>
    </location>
</feature>
<reference evidence="11" key="1">
    <citation type="submission" date="2013-07" db="EMBL/GenBank/DDBJ databases">
        <authorList>
            <consortium name="The Broad Institute Genome Sequencing Platform"/>
            <person name="Cuomo C."/>
            <person name="Litvintseva A."/>
            <person name="Chen Y."/>
            <person name="Heitman J."/>
            <person name="Sun S."/>
            <person name="Springer D."/>
            <person name="Dromer F."/>
            <person name="Young S.K."/>
            <person name="Zeng Q."/>
            <person name="Gargeya S."/>
            <person name="Fitzgerald M."/>
            <person name="Abouelleil A."/>
            <person name="Alvarado L."/>
            <person name="Berlin A.M."/>
            <person name="Chapman S.B."/>
            <person name="Dewar J."/>
            <person name="Goldberg J."/>
            <person name="Griggs A."/>
            <person name="Gujja S."/>
            <person name="Hansen M."/>
            <person name="Howarth C."/>
            <person name="Imamovic A."/>
            <person name="Larimer J."/>
            <person name="McCowan C."/>
            <person name="Murphy C."/>
            <person name="Pearson M."/>
            <person name="Priest M."/>
            <person name="Roberts A."/>
            <person name="Saif S."/>
            <person name="Shea T."/>
            <person name="Sykes S."/>
            <person name="Wortman J."/>
            <person name="Nusbaum C."/>
            <person name="Birren B."/>
        </authorList>
    </citation>
    <scope>NUCLEOTIDE SEQUENCE</scope>
    <source>
        <strain evidence="11">CBS 10118</strain>
    </source>
</reference>
<name>A0AAJ8KCS5_9TREE</name>